<proteinExistence type="predicted"/>
<gene>
    <name evidence="1" type="ORF">BC938DRAFT_473653</name>
</gene>
<comment type="caution">
    <text evidence="1">The sequence shown here is derived from an EMBL/GenBank/DDBJ whole genome shotgun (WGS) entry which is preliminary data.</text>
</comment>
<protein>
    <submittedName>
        <fullName evidence="1">Uncharacterized protein</fullName>
    </submittedName>
</protein>
<dbReference type="EMBL" id="RBNJ01001617">
    <property type="protein sequence ID" value="RUS32967.1"/>
    <property type="molecule type" value="Genomic_DNA"/>
</dbReference>
<evidence type="ECO:0000313" key="1">
    <source>
        <dbReference type="EMBL" id="RUS32967.1"/>
    </source>
</evidence>
<sequence length="66" mass="7597">MTTAQCIVALAIAFEELEQLDKLLRGLGQRLSGGSVHGRDGGLKKKERRLQLDHNQFTMRRWLYEL</sequence>
<dbReference type="Proteomes" id="UP000274822">
    <property type="component" value="Unassembled WGS sequence"/>
</dbReference>
<organism evidence="1 2">
    <name type="scientific">Jimgerdemannia flammicorona</name>
    <dbReference type="NCBI Taxonomy" id="994334"/>
    <lineage>
        <taxon>Eukaryota</taxon>
        <taxon>Fungi</taxon>
        <taxon>Fungi incertae sedis</taxon>
        <taxon>Mucoromycota</taxon>
        <taxon>Mucoromycotina</taxon>
        <taxon>Endogonomycetes</taxon>
        <taxon>Endogonales</taxon>
        <taxon>Endogonaceae</taxon>
        <taxon>Jimgerdemannia</taxon>
    </lineage>
</organism>
<accession>A0A433QT91</accession>
<dbReference type="AlphaFoldDB" id="A0A433QT91"/>
<name>A0A433QT91_9FUNG</name>
<evidence type="ECO:0000313" key="2">
    <source>
        <dbReference type="Proteomes" id="UP000274822"/>
    </source>
</evidence>
<keyword evidence="2" id="KW-1185">Reference proteome</keyword>
<reference evidence="1 2" key="1">
    <citation type="journal article" date="2018" name="New Phytol.">
        <title>Phylogenomics of Endogonaceae and evolution of mycorrhizas within Mucoromycota.</title>
        <authorList>
            <person name="Chang Y."/>
            <person name="Desiro A."/>
            <person name="Na H."/>
            <person name="Sandor L."/>
            <person name="Lipzen A."/>
            <person name="Clum A."/>
            <person name="Barry K."/>
            <person name="Grigoriev I.V."/>
            <person name="Martin F.M."/>
            <person name="Stajich J.E."/>
            <person name="Smith M.E."/>
            <person name="Bonito G."/>
            <person name="Spatafora J.W."/>
        </authorList>
    </citation>
    <scope>NUCLEOTIDE SEQUENCE [LARGE SCALE GENOMIC DNA]</scope>
    <source>
        <strain evidence="1 2">AD002</strain>
    </source>
</reference>